<keyword evidence="3" id="KW-1185">Reference proteome</keyword>
<dbReference type="Proteomes" id="UP000256695">
    <property type="component" value="Unassembled WGS sequence"/>
</dbReference>
<dbReference type="RefSeq" id="WP_115579690.1">
    <property type="nucleotide sequence ID" value="NZ_NXLX01000030.1"/>
</dbReference>
<dbReference type="SUPFAM" id="SSF48452">
    <property type="entry name" value="TPR-like"/>
    <property type="match status" value="1"/>
</dbReference>
<organism evidence="2 3">
    <name type="scientific">Helicobacter anseris</name>
    <dbReference type="NCBI Taxonomy" id="375926"/>
    <lineage>
        <taxon>Bacteria</taxon>
        <taxon>Pseudomonadati</taxon>
        <taxon>Campylobacterota</taxon>
        <taxon>Epsilonproteobacteria</taxon>
        <taxon>Campylobacterales</taxon>
        <taxon>Helicobacteraceae</taxon>
        <taxon>Helicobacter</taxon>
    </lineage>
</organism>
<proteinExistence type="predicted"/>
<reference evidence="2 3" key="1">
    <citation type="submission" date="2018-04" db="EMBL/GenBank/DDBJ databases">
        <title>Novel Campyloabacter and Helicobacter Species and Strains.</title>
        <authorList>
            <person name="Mannion A.J."/>
            <person name="Shen Z."/>
            <person name="Fox J.G."/>
        </authorList>
    </citation>
    <scope>NUCLEOTIDE SEQUENCE [LARGE SCALE GENOMIC DNA]</scope>
    <source>
        <strain evidence="2 3">MIT 04-9362</strain>
    </source>
</reference>
<gene>
    <name evidence="2" type="ORF">CQA57_07870</name>
</gene>
<dbReference type="InterPro" id="IPR011990">
    <property type="entry name" value="TPR-like_helical_dom_sf"/>
</dbReference>
<evidence type="ECO:0000256" key="1">
    <source>
        <dbReference type="SAM" id="Phobius"/>
    </source>
</evidence>
<feature type="transmembrane region" description="Helical" evidence="1">
    <location>
        <begin position="6"/>
        <end position="27"/>
    </location>
</feature>
<keyword evidence="1" id="KW-0812">Transmembrane</keyword>
<dbReference type="Gene3D" id="1.25.40.10">
    <property type="entry name" value="Tetratricopeptide repeat domain"/>
    <property type="match status" value="1"/>
</dbReference>
<dbReference type="OrthoDB" id="5325441at2"/>
<sequence length="142" mass="16853">MKKDNALLTILLCLLVVLLLLIIFIFLPQQERKKIAPIVKKENKNFVLQEVNFYQIKDGKLPQPKDFLDTKITGTLTYQNAIQIARDYFNEKSYESALFWAYRAYQIESSSKEAWTLYAKSLRKLGYKKEALEILKYYQEHY</sequence>
<evidence type="ECO:0000313" key="3">
    <source>
        <dbReference type="Proteomes" id="UP000256695"/>
    </source>
</evidence>
<dbReference type="Pfam" id="PF12895">
    <property type="entry name" value="ANAPC3"/>
    <property type="match status" value="1"/>
</dbReference>
<dbReference type="EMBL" id="NXLX01000030">
    <property type="protein sequence ID" value="RDU71303.1"/>
    <property type="molecule type" value="Genomic_DNA"/>
</dbReference>
<evidence type="ECO:0000313" key="2">
    <source>
        <dbReference type="EMBL" id="RDU71303.1"/>
    </source>
</evidence>
<name>A0A3D8J1R1_9HELI</name>
<accession>A0A3D8J1R1</accession>
<dbReference type="AlphaFoldDB" id="A0A3D8J1R1"/>
<evidence type="ECO:0008006" key="4">
    <source>
        <dbReference type="Google" id="ProtNLM"/>
    </source>
</evidence>
<comment type="caution">
    <text evidence="2">The sequence shown here is derived from an EMBL/GenBank/DDBJ whole genome shotgun (WGS) entry which is preliminary data.</text>
</comment>
<keyword evidence="1" id="KW-0472">Membrane</keyword>
<keyword evidence="1" id="KW-1133">Transmembrane helix</keyword>
<protein>
    <recommendedName>
        <fullName evidence="4">Transformation system protein</fullName>
    </recommendedName>
</protein>